<dbReference type="Proteomes" id="UP000095287">
    <property type="component" value="Unplaced"/>
</dbReference>
<evidence type="ECO:0000313" key="3">
    <source>
        <dbReference type="WBParaSite" id="L893_g30638.t1"/>
    </source>
</evidence>
<reference evidence="3" key="1">
    <citation type="submission" date="2016-11" db="UniProtKB">
        <authorList>
            <consortium name="WormBaseParasite"/>
        </authorList>
    </citation>
    <scope>IDENTIFICATION</scope>
</reference>
<keyword evidence="1" id="KW-0732">Signal</keyword>
<dbReference type="AlphaFoldDB" id="A0A1I7ZWN8"/>
<proteinExistence type="predicted"/>
<accession>A0A1I7ZWN8</accession>
<feature type="chain" id="PRO_5009313985" evidence="1">
    <location>
        <begin position="27"/>
        <end position="136"/>
    </location>
</feature>
<organism evidence="2 3">
    <name type="scientific">Steinernema glaseri</name>
    <dbReference type="NCBI Taxonomy" id="37863"/>
    <lineage>
        <taxon>Eukaryota</taxon>
        <taxon>Metazoa</taxon>
        <taxon>Ecdysozoa</taxon>
        <taxon>Nematoda</taxon>
        <taxon>Chromadorea</taxon>
        <taxon>Rhabditida</taxon>
        <taxon>Tylenchina</taxon>
        <taxon>Panagrolaimomorpha</taxon>
        <taxon>Strongyloidoidea</taxon>
        <taxon>Steinernematidae</taxon>
        <taxon>Steinernema</taxon>
    </lineage>
</organism>
<name>A0A1I7ZWN8_9BILA</name>
<evidence type="ECO:0000313" key="2">
    <source>
        <dbReference type="Proteomes" id="UP000095287"/>
    </source>
</evidence>
<feature type="signal peptide" evidence="1">
    <location>
        <begin position="1"/>
        <end position="26"/>
    </location>
</feature>
<evidence type="ECO:0000256" key="1">
    <source>
        <dbReference type="SAM" id="SignalP"/>
    </source>
</evidence>
<dbReference type="WBParaSite" id="L893_g30638.t1">
    <property type="protein sequence ID" value="L893_g30638.t1"/>
    <property type="gene ID" value="L893_g30638"/>
</dbReference>
<protein>
    <submittedName>
        <fullName evidence="3">Photosystem II reaction center Psb28 protein</fullName>
    </submittedName>
</protein>
<sequence>MHARLDYLGVCAVMSLFLTLPRIGVAGSSSVRVAANLLRQQRSAHLPSSSTLTHLSQVNQRRRREVVVRDAMFRRSKHSSSTAAFKMSGDSAYKIVERGTLHTLDYRCFIEGPNGLVSTRGTTFPSSRIRRRRSTT</sequence>
<keyword evidence="2" id="KW-1185">Reference proteome</keyword>